<dbReference type="InterPro" id="IPR030394">
    <property type="entry name" value="G_HFLX_dom"/>
</dbReference>
<evidence type="ECO:0000313" key="6">
    <source>
        <dbReference type="EMBL" id="CAH0111880.1"/>
    </source>
</evidence>
<keyword evidence="7" id="KW-1185">Reference proteome</keyword>
<dbReference type="InterPro" id="IPR027417">
    <property type="entry name" value="P-loop_NTPase"/>
</dbReference>
<keyword evidence="4" id="KW-0342">GTP-binding</keyword>
<dbReference type="Pfam" id="PF16360">
    <property type="entry name" value="GTP-bdg_M"/>
    <property type="match status" value="1"/>
</dbReference>
<organism evidence="6 7">
    <name type="scientific">Daphnia galeata</name>
    <dbReference type="NCBI Taxonomy" id="27404"/>
    <lineage>
        <taxon>Eukaryota</taxon>
        <taxon>Metazoa</taxon>
        <taxon>Ecdysozoa</taxon>
        <taxon>Arthropoda</taxon>
        <taxon>Crustacea</taxon>
        <taxon>Branchiopoda</taxon>
        <taxon>Diplostraca</taxon>
        <taxon>Cladocera</taxon>
        <taxon>Anomopoda</taxon>
        <taxon>Daphniidae</taxon>
        <taxon>Daphnia</taxon>
    </lineage>
</organism>
<evidence type="ECO:0000256" key="1">
    <source>
        <dbReference type="ARBA" id="ARBA00022723"/>
    </source>
</evidence>
<dbReference type="EMBL" id="CAKKLH010000318">
    <property type="protein sequence ID" value="CAH0111880.1"/>
    <property type="molecule type" value="Genomic_DNA"/>
</dbReference>
<dbReference type="InterPro" id="IPR016496">
    <property type="entry name" value="GTPase_HflX"/>
</dbReference>
<dbReference type="OrthoDB" id="10268034at2759"/>
<dbReference type="NCBIfam" id="TIGR03156">
    <property type="entry name" value="GTP_HflX"/>
    <property type="match status" value="1"/>
</dbReference>
<dbReference type="InterPro" id="IPR025121">
    <property type="entry name" value="GTPase_HflX_N"/>
</dbReference>
<reference evidence="6" key="1">
    <citation type="submission" date="2021-11" db="EMBL/GenBank/DDBJ databases">
        <authorList>
            <person name="Schell T."/>
        </authorList>
    </citation>
    <scope>NUCLEOTIDE SEQUENCE</scope>
    <source>
        <strain evidence="6">M5</strain>
    </source>
</reference>
<dbReference type="InterPro" id="IPR006073">
    <property type="entry name" value="GTP-bd"/>
</dbReference>
<evidence type="ECO:0000313" key="7">
    <source>
        <dbReference type="Proteomes" id="UP000789390"/>
    </source>
</evidence>
<dbReference type="GO" id="GO:0046872">
    <property type="term" value="F:metal ion binding"/>
    <property type="evidence" value="ECO:0007669"/>
    <property type="project" value="UniProtKB-KW"/>
</dbReference>
<keyword evidence="3" id="KW-0460">Magnesium</keyword>
<name>A0A8J2WQG3_9CRUS</name>
<dbReference type="GO" id="GO:0005737">
    <property type="term" value="C:cytoplasm"/>
    <property type="evidence" value="ECO:0007669"/>
    <property type="project" value="TreeGrafter"/>
</dbReference>
<dbReference type="GO" id="GO:0043022">
    <property type="term" value="F:ribosome binding"/>
    <property type="evidence" value="ECO:0007669"/>
    <property type="project" value="TreeGrafter"/>
</dbReference>
<dbReference type="InterPro" id="IPR032305">
    <property type="entry name" value="GTP-bd_M"/>
</dbReference>
<protein>
    <recommendedName>
        <fullName evidence="5">Hflx-type G domain-containing protein</fullName>
    </recommendedName>
</protein>
<dbReference type="Pfam" id="PF13167">
    <property type="entry name" value="GTP-bdg_N"/>
    <property type="match status" value="1"/>
</dbReference>
<dbReference type="Pfam" id="PF01926">
    <property type="entry name" value="MMR_HSR1"/>
    <property type="match status" value="1"/>
</dbReference>
<dbReference type="Gene3D" id="3.40.50.300">
    <property type="entry name" value="P-loop containing nucleotide triphosphate hydrolases"/>
    <property type="match status" value="1"/>
</dbReference>
<dbReference type="Gene3D" id="3.40.50.11060">
    <property type="entry name" value="GTPase HflX, N-terminal domain"/>
    <property type="match status" value="1"/>
</dbReference>
<feature type="domain" description="Hflx-type G" evidence="5">
    <location>
        <begin position="291"/>
        <end position="453"/>
    </location>
</feature>
<dbReference type="SUPFAM" id="SSF52540">
    <property type="entry name" value="P-loop containing nucleoside triphosphate hydrolases"/>
    <property type="match status" value="1"/>
</dbReference>
<dbReference type="Proteomes" id="UP000789390">
    <property type="component" value="Unassembled WGS sequence"/>
</dbReference>
<dbReference type="CDD" id="cd01878">
    <property type="entry name" value="HflX"/>
    <property type="match status" value="1"/>
</dbReference>
<keyword evidence="2" id="KW-0547">Nucleotide-binding</keyword>
<sequence>MVMNLISLTRKLVHQVKNSSLNQIRFTLENPNQMYLLCSRSMSVGKVNCNSKENDLELELASEQDNQDIHDYEELVHKMHLLPDAGHQVAILQPFVKWGPKKNLLTTPDLMLEEAKALIDSLPNWKCVDSIKIPVESLEKKNVFGSGQFEDLQKKIVRNPNISAVFISTNILRGIQRKELMMAFGVPIFDRYSVVLQIFKDRARTREAKLQVAFAEIPYLRSCLVGLQKGTKSNLPVDNTNRGSRGGGGESVYDSQIHLLDRREIKIKKELEKLSKKRTLLKCERKKREFPVVAIVGYTNCGKTTLIKSLTGDSKITPRDALFATLDVTVHGFKLPCNLTVLLVDTVGFISNIPVNLIAAFNSTLRDAIDADVLIHLQDVSHPDLKNQVATVKDTLLQLNIDSTKPMIQVANKIDKMTLEQLEDFSDLQISAKEGDGLEELVESIQIKLLEVTNRRYLRLMVLSGGTEYSWLHKEATIIKYTNTRDPQYLALDVLVTPSTYGKLRSNFPNIRVLTAK</sequence>
<dbReference type="FunFam" id="3.40.50.300:FF:000886">
    <property type="entry name" value="Putative GTP-binding protein 6"/>
    <property type="match status" value="1"/>
</dbReference>
<comment type="caution">
    <text evidence="6">The sequence shown here is derived from an EMBL/GenBank/DDBJ whole genome shotgun (WGS) entry which is preliminary data.</text>
</comment>
<dbReference type="PANTHER" id="PTHR10229">
    <property type="entry name" value="GTP-BINDING PROTEIN HFLX"/>
    <property type="match status" value="1"/>
</dbReference>
<accession>A0A8J2WQG3</accession>
<proteinExistence type="predicted"/>
<evidence type="ECO:0000259" key="5">
    <source>
        <dbReference type="PROSITE" id="PS51705"/>
    </source>
</evidence>
<keyword evidence="1" id="KW-0479">Metal-binding</keyword>
<dbReference type="PANTHER" id="PTHR10229:SF0">
    <property type="entry name" value="GTP-BINDING PROTEIN 6-RELATED"/>
    <property type="match status" value="1"/>
</dbReference>
<dbReference type="PROSITE" id="PS51705">
    <property type="entry name" value="G_HFLX"/>
    <property type="match status" value="1"/>
</dbReference>
<gene>
    <name evidence="6" type="ORF">DGAL_LOCUS15537</name>
</gene>
<dbReference type="AlphaFoldDB" id="A0A8J2WQG3"/>
<dbReference type="GO" id="GO:0005525">
    <property type="term" value="F:GTP binding"/>
    <property type="evidence" value="ECO:0007669"/>
    <property type="project" value="UniProtKB-KW"/>
</dbReference>
<evidence type="ECO:0000256" key="4">
    <source>
        <dbReference type="ARBA" id="ARBA00023134"/>
    </source>
</evidence>
<evidence type="ECO:0000256" key="2">
    <source>
        <dbReference type="ARBA" id="ARBA00022741"/>
    </source>
</evidence>
<dbReference type="InterPro" id="IPR042108">
    <property type="entry name" value="GTPase_HflX_N_sf"/>
</dbReference>
<evidence type="ECO:0000256" key="3">
    <source>
        <dbReference type="ARBA" id="ARBA00022842"/>
    </source>
</evidence>